<dbReference type="Pfam" id="PF07247">
    <property type="entry name" value="AATase"/>
    <property type="match status" value="1"/>
</dbReference>
<dbReference type="VEuPathDB" id="FungiDB:C5L36_0A11700"/>
<organism evidence="1 2">
    <name type="scientific">Pichia kudriavzevii</name>
    <name type="common">Yeast</name>
    <name type="synonym">Issatchenkia orientalis</name>
    <dbReference type="NCBI Taxonomy" id="4909"/>
    <lineage>
        <taxon>Eukaryota</taxon>
        <taxon>Fungi</taxon>
        <taxon>Dikarya</taxon>
        <taxon>Ascomycota</taxon>
        <taxon>Saccharomycotina</taxon>
        <taxon>Pichiomycetes</taxon>
        <taxon>Pichiales</taxon>
        <taxon>Pichiaceae</taxon>
        <taxon>Pichia</taxon>
    </lineage>
</organism>
<protein>
    <recommendedName>
        <fullName evidence="3">N-acetyltransferase SLI1</fullName>
    </recommendedName>
</protein>
<dbReference type="STRING" id="4909.A0A2U9R090"/>
<dbReference type="PANTHER" id="PTHR28037">
    <property type="entry name" value="ALCOHOL O-ACETYLTRANSFERASE 1-RELATED"/>
    <property type="match status" value="1"/>
</dbReference>
<gene>
    <name evidence="1" type="ORF">C5L36_0A11700</name>
</gene>
<accession>A0A2U9R090</accession>
<dbReference type="GO" id="GO:0008080">
    <property type="term" value="F:N-acetyltransferase activity"/>
    <property type="evidence" value="ECO:0007669"/>
    <property type="project" value="TreeGrafter"/>
</dbReference>
<dbReference type="AlphaFoldDB" id="A0A2U9R090"/>
<dbReference type="PANTHER" id="PTHR28037:SF1">
    <property type="entry name" value="ALCOHOL O-ACETYLTRANSFERASE 1-RELATED"/>
    <property type="match status" value="1"/>
</dbReference>
<dbReference type="RefSeq" id="XP_029320066.1">
    <property type="nucleotide sequence ID" value="XM_029464206.1"/>
</dbReference>
<evidence type="ECO:0000313" key="1">
    <source>
        <dbReference type="EMBL" id="AWU74589.1"/>
    </source>
</evidence>
<proteinExistence type="predicted"/>
<sequence>MSQIDRPLSYTEELFFWRTKLKGYSNFRVAGEYSVDLNPQNVFQALKTMLYQYSPLTTGIVPDKTQKLGYRVSLLSRVMFSDVVEFVEDESLNTNISKILDRYHTMYFNFDDCTPLWKLKIINEKYVLVFFDHTFFDGTSGKNFHIEFSNALAEQKTTESGPSEGMDTVLFDRSLTDPEKYQIFPPPKDIIDYNGSIITQLKSVFEAVAPKPITNWLKYWFGGNPYAGQMTYHPILGKDIRLFPNDKDSSPRNVFLNAEDVNKLIQLTRAHNVKMTSLVVLLAHLSISNFIVDSRDSLTSVPVNVRSEIDIEKAERLCPTFSDKFGIYMSGLDIELPAILKVCPEREINWDAVEYIHARIHKKSKSSKYRFGPLQYADTKKFLVENIEKREKYTLEVSNVGMVSSCSPNLLYLWFDQPPESFGVNMASTVNGANFTLRTYNSSHIDEFADGFEKLLRRLLDE</sequence>
<dbReference type="InterPro" id="IPR052058">
    <property type="entry name" value="Alcohol_O-acetyltransferase"/>
</dbReference>
<keyword evidence="2" id="KW-1185">Reference proteome</keyword>
<dbReference type="InterPro" id="IPR010828">
    <property type="entry name" value="Atf2/Sli1-like"/>
</dbReference>
<dbReference type="KEGG" id="pkz:C5L36_0A11700"/>
<evidence type="ECO:0000313" key="2">
    <source>
        <dbReference type="Proteomes" id="UP000249293"/>
    </source>
</evidence>
<reference evidence="1 2" key="1">
    <citation type="submission" date="2018-06" db="EMBL/GenBank/DDBJ databases">
        <title>Population genomics shows no distinction between pathogenic Candida krusei and environmental Pichia kudriavzevii: One species, four names.</title>
        <authorList>
            <person name="Douglass A.P."/>
            <person name="Offei B."/>
            <person name="Braun-Galleani S."/>
            <person name="Coughlan A.Y."/>
            <person name="Martos A."/>
            <person name="Ortiz-Merino R.A."/>
            <person name="Byrne K.P."/>
            <person name="Wolfe K.H."/>
        </authorList>
    </citation>
    <scope>NUCLEOTIDE SEQUENCE [LARGE SCALE GENOMIC DNA]</scope>
    <source>
        <strain evidence="1 2">CBS573</strain>
    </source>
</reference>
<name>A0A2U9R090_PICKU</name>
<dbReference type="Proteomes" id="UP000249293">
    <property type="component" value="Chromosome 1"/>
</dbReference>
<dbReference type="EMBL" id="CP028773">
    <property type="protein sequence ID" value="AWU74589.1"/>
    <property type="molecule type" value="Genomic_DNA"/>
</dbReference>
<evidence type="ECO:0008006" key="3">
    <source>
        <dbReference type="Google" id="ProtNLM"/>
    </source>
</evidence>
<dbReference type="OrthoDB" id="2150604at2759"/>
<dbReference type="GeneID" id="40382299"/>